<proteinExistence type="predicted"/>
<accession>A0ABW4B5Q1</accession>
<reference evidence="3" key="1">
    <citation type="journal article" date="2019" name="Int. J. Syst. Evol. Microbiol.">
        <title>The Global Catalogue of Microorganisms (GCM) 10K type strain sequencing project: providing services to taxonomists for standard genome sequencing and annotation.</title>
        <authorList>
            <consortium name="The Broad Institute Genomics Platform"/>
            <consortium name="The Broad Institute Genome Sequencing Center for Infectious Disease"/>
            <person name="Wu L."/>
            <person name="Ma J."/>
        </authorList>
    </citation>
    <scope>NUCLEOTIDE SEQUENCE [LARGE SCALE GENOMIC DNA]</scope>
    <source>
        <strain evidence="3">CCM 8911</strain>
    </source>
</reference>
<gene>
    <name evidence="2" type="ORF">ACFQ3L_01920</name>
</gene>
<sequence>MATDTQLSLQDFLSSADQGPFVSLYLPLEADRTVEQTRLTLRHLVAHAKDVMAETHPDTDFAPYEASLKQAAGDQPLINLTGQGAALLSSGPAAIALSLEYAVSPTAMATARPQLLPLVLDAQRQFDFDLLLLQRDKISLAQNFGDTLTMVELPEAAPTTLLGTLGTERRGGAVNTVSQGPGQASYHGHADRASEEEIDHRRYYQAVDTYITEHYSNPAKRRLILFGLPENIAVFREVSRNAHLSGSMQVEQNPGGLSLDAIDLALDELRQGYAARQADATLTLLDNARGSGRYVEDLGGIIQAVQQRAVETLVLRQGARIRGVLTGAQLETGTAAAEHNNLLNDLAALTLAQGGQVRVLPEELTRQRVMAVRRYRKSGD</sequence>
<organism evidence="2 3">
    <name type="scientific">Lacticaseibacillus jixianensis</name>
    <dbReference type="NCBI Taxonomy" id="2486012"/>
    <lineage>
        <taxon>Bacteria</taxon>
        <taxon>Bacillati</taxon>
        <taxon>Bacillota</taxon>
        <taxon>Bacilli</taxon>
        <taxon>Lactobacillales</taxon>
        <taxon>Lactobacillaceae</taxon>
        <taxon>Lacticaseibacillus</taxon>
    </lineage>
</organism>
<evidence type="ECO:0000259" key="1">
    <source>
        <dbReference type="Pfam" id="PF18848"/>
    </source>
</evidence>
<dbReference type="Proteomes" id="UP001597249">
    <property type="component" value="Unassembled WGS sequence"/>
</dbReference>
<dbReference type="RefSeq" id="WP_125585298.1">
    <property type="nucleotide sequence ID" value="NZ_JBHTMO010000003.1"/>
</dbReference>
<protein>
    <recommendedName>
        <fullName evidence="1">Bacterial archaeo-eukaryotic release factor family 6 domain-containing protein</fullName>
    </recommendedName>
</protein>
<dbReference type="EMBL" id="JBHTMO010000003">
    <property type="protein sequence ID" value="MFD1392342.1"/>
    <property type="molecule type" value="Genomic_DNA"/>
</dbReference>
<evidence type="ECO:0000313" key="2">
    <source>
        <dbReference type="EMBL" id="MFD1392342.1"/>
    </source>
</evidence>
<name>A0ABW4B5Q1_9LACO</name>
<feature type="domain" description="Bacterial archaeo-eukaryotic release factor family 6" evidence="1">
    <location>
        <begin position="127"/>
        <end position="266"/>
    </location>
</feature>
<comment type="caution">
    <text evidence="2">The sequence shown here is derived from an EMBL/GenBank/DDBJ whole genome shotgun (WGS) entry which is preliminary data.</text>
</comment>
<evidence type="ECO:0000313" key="3">
    <source>
        <dbReference type="Proteomes" id="UP001597249"/>
    </source>
</evidence>
<keyword evidence="3" id="KW-1185">Reference proteome</keyword>
<dbReference type="InterPro" id="IPR040628">
    <property type="entry name" value="BaeRF_family6"/>
</dbReference>
<dbReference type="Pfam" id="PF18848">
    <property type="entry name" value="baeRF_family6"/>
    <property type="match status" value="1"/>
</dbReference>